<evidence type="ECO:0000256" key="3">
    <source>
        <dbReference type="ARBA" id="ARBA00021234"/>
    </source>
</evidence>
<dbReference type="RefSeq" id="XP_022099516.1">
    <property type="nucleotide sequence ID" value="XM_022243824.1"/>
</dbReference>
<dbReference type="GeneID" id="110984036"/>
<dbReference type="Proteomes" id="UP000694845">
    <property type="component" value="Unplaced"/>
</dbReference>
<dbReference type="OrthoDB" id="9890280at2759"/>
<dbReference type="SMART" id="SM00320">
    <property type="entry name" value="WD40"/>
    <property type="match status" value="4"/>
</dbReference>
<feature type="region of interest" description="Disordered" evidence="7">
    <location>
        <begin position="13"/>
        <end position="34"/>
    </location>
</feature>
<name>A0A8B7Z8B4_ACAPL</name>
<reference evidence="9" key="1">
    <citation type="submission" date="2025-08" db="UniProtKB">
        <authorList>
            <consortium name="RefSeq"/>
        </authorList>
    </citation>
    <scope>IDENTIFICATION</scope>
</reference>
<dbReference type="GO" id="GO:2000001">
    <property type="term" value="P:regulation of DNA damage checkpoint"/>
    <property type="evidence" value="ECO:0007669"/>
    <property type="project" value="TreeGrafter"/>
</dbReference>
<keyword evidence="5" id="KW-0677">Repeat</keyword>
<dbReference type="GO" id="GO:0005634">
    <property type="term" value="C:nucleus"/>
    <property type="evidence" value="ECO:0007669"/>
    <property type="project" value="TreeGrafter"/>
</dbReference>
<sequence>MLGAAIFYKSTPKMPKNSQLKRGSTTTVSPVSKKRRVRQNAGVFKLMERNDRLKSKDHEDWTPRVVITKLPSGGTSSVLTSCKLSVLSAENRGTETIGSDEGPGKKVVRSIKSENGLEPRRTSARLGSSRLQSAVKQEKVAIKEEVKEEEEDEEWVLPSNKMSDDNEDSDDSDGEMSAYEKKRLQNIQENAKFFASLGISKTKNTLSEYASSKGKSTITKGLKREKKEKEPLPRRPLSLRIRRMDPEGVALPDAPAPIYADDAPSYVRKPSGPFDMEPTNLGSDDGGENSASRLFKSVTNMSQSPKSPKKEPSLPDLAAFTKTLQRMRLAPERIAKVTKDRVLSVAVHPSASKIITCAGDKWGRVGVWDVESAEGDDGVYLFEPHSRPVSCLQFAPKSPAKLFSCSYDGTLRCGDFEKGIFDEIHTTDVDDDVFLNHFDFLSPDGMKLLVAQNQQKGYVQVVDARVRSHTSSLGFWLHNRYVKTVHIHPTKPQYFVTASNDSSVALWDLRSLKEHGHCKSISSVPHGKSVSAAYFSPITGSKAVTTSYDDRVRILDVTESGNMEVEKAIRHDNHTGRWLTTFRAGWHPRREDVIVVGSMERPRRIHLFDDQGRLIHSLMDEALGSVCSVNAFHPTRDLIVGANSSGRLHVFM</sequence>
<dbReference type="PROSITE" id="PS50082">
    <property type="entry name" value="WD_REPEATS_2"/>
    <property type="match status" value="1"/>
</dbReference>
<dbReference type="Pfam" id="PF00400">
    <property type="entry name" value="WD40"/>
    <property type="match status" value="1"/>
</dbReference>
<gene>
    <name evidence="9" type="primary">LOC110984036</name>
</gene>
<feature type="region of interest" description="Disordered" evidence="7">
    <location>
        <begin position="207"/>
        <end position="232"/>
    </location>
</feature>
<evidence type="ECO:0000256" key="7">
    <source>
        <dbReference type="SAM" id="MobiDB-lite"/>
    </source>
</evidence>
<feature type="compositionally biased region" description="Polar residues" evidence="7">
    <location>
        <begin position="207"/>
        <end position="219"/>
    </location>
</feature>
<dbReference type="PANTHER" id="PTHR14773">
    <property type="entry name" value="WD REPEAT-CONTAINING PROTEIN 76"/>
    <property type="match status" value="1"/>
</dbReference>
<dbReference type="GO" id="GO:0003677">
    <property type="term" value="F:DNA binding"/>
    <property type="evidence" value="ECO:0007669"/>
    <property type="project" value="TreeGrafter"/>
</dbReference>
<dbReference type="InterPro" id="IPR050853">
    <property type="entry name" value="WD_repeat_DNA-damage-binding"/>
</dbReference>
<comment type="function">
    <text evidence="1">Specifically binds 5-hydroxymethylcytosine (5hmC), suggesting that it acts as a specific reader of 5hmC.</text>
</comment>
<keyword evidence="8" id="KW-1185">Reference proteome</keyword>
<dbReference type="SUPFAM" id="SSF50978">
    <property type="entry name" value="WD40 repeat-like"/>
    <property type="match status" value="1"/>
</dbReference>
<dbReference type="FunFam" id="2.130.10.10:FF:000180">
    <property type="entry name" value="WD repeat-containing protein 76"/>
    <property type="match status" value="1"/>
</dbReference>
<dbReference type="PANTHER" id="PTHR14773:SF0">
    <property type="entry name" value="WD REPEAT-CONTAINING PROTEIN 76"/>
    <property type="match status" value="1"/>
</dbReference>
<evidence type="ECO:0000313" key="8">
    <source>
        <dbReference type="Proteomes" id="UP000694845"/>
    </source>
</evidence>
<evidence type="ECO:0000256" key="6">
    <source>
        <dbReference type="PROSITE-ProRule" id="PRU00221"/>
    </source>
</evidence>
<feature type="region of interest" description="Disordered" evidence="7">
    <location>
        <begin position="270"/>
        <end position="291"/>
    </location>
</feature>
<evidence type="ECO:0000256" key="4">
    <source>
        <dbReference type="ARBA" id="ARBA00022574"/>
    </source>
</evidence>
<accession>A0A8B7Z8B4</accession>
<feature type="compositionally biased region" description="Polar residues" evidence="7">
    <location>
        <begin position="16"/>
        <end position="30"/>
    </location>
</feature>
<evidence type="ECO:0000256" key="1">
    <source>
        <dbReference type="ARBA" id="ARBA00002530"/>
    </source>
</evidence>
<dbReference type="InterPro" id="IPR001680">
    <property type="entry name" value="WD40_rpt"/>
</dbReference>
<organism evidence="8 9">
    <name type="scientific">Acanthaster planci</name>
    <name type="common">Crown-of-thorns starfish</name>
    <dbReference type="NCBI Taxonomy" id="133434"/>
    <lineage>
        <taxon>Eukaryota</taxon>
        <taxon>Metazoa</taxon>
        <taxon>Echinodermata</taxon>
        <taxon>Eleutherozoa</taxon>
        <taxon>Asterozoa</taxon>
        <taxon>Asteroidea</taxon>
        <taxon>Valvatacea</taxon>
        <taxon>Valvatida</taxon>
        <taxon>Acanthasteridae</taxon>
        <taxon>Acanthaster</taxon>
    </lineage>
</organism>
<dbReference type="Gene3D" id="2.130.10.10">
    <property type="entry name" value="YVTN repeat-like/Quinoprotein amine dehydrogenase"/>
    <property type="match status" value="1"/>
</dbReference>
<evidence type="ECO:0000256" key="5">
    <source>
        <dbReference type="ARBA" id="ARBA00022737"/>
    </source>
</evidence>
<dbReference type="KEGG" id="aplc:110984036"/>
<feature type="compositionally biased region" description="Basic and acidic residues" evidence="7">
    <location>
        <begin position="136"/>
        <end position="146"/>
    </location>
</feature>
<dbReference type="AlphaFoldDB" id="A0A8B7Z8B4"/>
<feature type="repeat" description="WD" evidence="6">
    <location>
        <begin position="475"/>
        <end position="511"/>
    </location>
</feature>
<protein>
    <recommendedName>
        <fullName evidence="3">WD repeat-containing protein 76</fullName>
    </recommendedName>
</protein>
<keyword evidence="4 6" id="KW-0853">WD repeat</keyword>
<feature type="compositionally biased region" description="Acidic residues" evidence="7">
    <location>
        <begin position="165"/>
        <end position="174"/>
    </location>
</feature>
<dbReference type="PROSITE" id="PS50294">
    <property type="entry name" value="WD_REPEATS_REGION"/>
    <property type="match status" value="1"/>
</dbReference>
<evidence type="ECO:0000313" key="9">
    <source>
        <dbReference type="RefSeq" id="XP_022099516.1"/>
    </source>
</evidence>
<feature type="region of interest" description="Disordered" evidence="7">
    <location>
        <begin position="114"/>
        <end position="178"/>
    </location>
</feature>
<comment type="similarity">
    <text evidence="2">Belongs to the WD repeat DDB2/WDR76 family.</text>
</comment>
<feature type="compositionally biased region" description="Polar residues" evidence="7">
    <location>
        <begin position="125"/>
        <end position="134"/>
    </location>
</feature>
<evidence type="ECO:0000256" key="2">
    <source>
        <dbReference type="ARBA" id="ARBA00005434"/>
    </source>
</evidence>
<dbReference type="InterPro" id="IPR015943">
    <property type="entry name" value="WD40/YVTN_repeat-like_dom_sf"/>
</dbReference>
<dbReference type="InterPro" id="IPR036322">
    <property type="entry name" value="WD40_repeat_dom_sf"/>
</dbReference>
<proteinExistence type="inferred from homology"/>